<dbReference type="Proteomes" id="UP000466345">
    <property type="component" value="Unassembled WGS sequence"/>
</dbReference>
<evidence type="ECO:0000313" key="2">
    <source>
        <dbReference type="EMBL" id="MQY14228.1"/>
    </source>
</evidence>
<organism evidence="2 3">
    <name type="scientific">Streptomyces smaragdinus</name>
    <dbReference type="NCBI Taxonomy" id="2585196"/>
    <lineage>
        <taxon>Bacteria</taxon>
        <taxon>Bacillati</taxon>
        <taxon>Actinomycetota</taxon>
        <taxon>Actinomycetes</taxon>
        <taxon>Kitasatosporales</taxon>
        <taxon>Streptomycetaceae</taxon>
        <taxon>Streptomyces</taxon>
    </lineage>
</organism>
<feature type="region of interest" description="Disordered" evidence="1">
    <location>
        <begin position="33"/>
        <end position="53"/>
    </location>
</feature>
<evidence type="ECO:0000256" key="1">
    <source>
        <dbReference type="SAM" id="MobiDB-lite"/>
    </source>
</evidence>
<name>A0A7K0CL67_9ACTN</name>
<evidence type="ECO:0000313" key="3">
    <source>
        <dbReference type="Proteomes" id="UP000466345"/>
    </source>
</evidence>
<feature type="compositionally biased region" description="Basic and acidic residues" evidence="1">
    <location>
        <begin position="41"/>
        <end position="52"/>
    </location>
</feature>
<evidence type="ECO:0008006" key="4">
    <source>
        <dbReference type="Google" id="ProtNLM"/>
    </source>
</evidence>
<keyword evidence="3" id="KW-1185">Reference proteome</keyword>
<reference evidence="2 3" key="1">
    <citation type="submission" date="2019-10" db="EMBL/GenBank/DDBJ databases">
        <title>Streptomyces smaragdinus sp. nov. and Streptomyces fabii sp. nov., isolated from the gut of fungus growing-termite Macrotermes natalensis.</title>
        <authorList>
            <person name="Schwitalla J."/>
            <person name="Benndorf R."/>
            <person name="Martin K."/>
            <person name="De Beer W."/>
            <person name="Kaster A.-K."/>
            <person name="Vollmers J."/>
            <person name="Poulsen M."/>
            <person name="Beemelmanns C."/>
        </authorList>
    </citation>
    <scope>NUCLEOTIDE SEQUENCE [LARGE SCALE GENOMIC DNA]</scope>
    <source>
        <strain evidence="2 3">RB5</strain>
    </source>
</reference>
<sequence>MSGDVALDTLPPQRSRRVALGAAALVSLGACSEVEDDDCPDGERSVQVEGKAEAVCVPEETPRRYDDYPKR</sequence>
<dbReference type="EMBL" id="WEGJ01000019">
    <property type="protein sequence ID" value="MQY14228.1"/>
    <property type="molecule type" value="Genomic_DNA"/>
</dbReference>
<gene>
    <name evidence="2" type="ORF">SRB5_43900</name>
</gene>
<protein>
    <recommendedName>
        <fullName evidence="4">Lipoprotein</fullName>
    </recommendedName>
</protein>
<comment type="caution">
    <text evidence="2">The sequence shown here is derived from an EMBL/GenBank/DDBJ whole genome shotgun (WGS) entry which is preliminary data.</text>
</comment>
<dbReference type="AlphaFoldDB" id="A0A7K0CL67"/>
<dbReference type="RefSeq" id="WP_153454698.1">
    <property type="nucleotide sequence ID" value="NZ_WEGJ01000019.1"/>
</dbReference>
<proteinExistence type="predicted"/>
<accession>A0A7K0CL67</accession>